<evidence type="ECO:0000313" key="2">
    <source>
        <dbReference type="Proteomes" id="UP001335648"/>
    </source>
</evidence>
<comment type="caution">
    <text evidence="1">The sequence shown here is derived from an EMBL/GenBank/DDBJ whole genome shotgun (WGS) entry which is preliminary data.</text>
</comment>
<organism evidence="1 2">
    <name type="scientific">Champsocephalus esox</name>
    <name type="common">pike icefish</name>
    <dbReference type="NCBI Taxonomy" id="159716"/>
    <lineage>
        <taxon>Eukaryota</taxon>
        <taxon>Metazoa</taxon>
        <taxon>Chordata</taxon>
        <taxon>Craniata</taxon>
        <taxon>Vertebrata</taxon>
        <taxon>Euteleostomi</taxon>
        <taxon>Actinopterygii</taxon>
        <taxon>Neopterygii</taxon>
        <taxon>Teleostei</taxon>
        <taxon>Neoteleostei</taxon>
        <taxon>Acanthomorphata</taxon>
        <taxon>Eupercaria</taxon>
        <taxon>Perciformes</taxon>
        <taxon>Notothenioidei</taxon>
        <taxon>Channichthyidae</taxon>
        <taxon>Champsocephalus</taxon>
    </lineage>
</organism>
<name>A0AAN8D3F3_9TELE</name>
<dbReference type="EMBL" id="JAULUE010002046">
    <property type="protein sequence ID" value="KAK5915875.1"/>
    <property type="molecule type" value="Genomic_DNA"/>
</dbReference>
<gene>
    <name evidence="1" type="ORF">CesoFtcFv8_001427</name>
</gene>
<keyword evidence="2" id="KW-1185">Reference proteome</keyword>
<accession>A0AAN8D3F3</accession>
<reference evidence="1 2" key="1">
    <citation type="journal article" date="2023" name="Mol. Biol. Evol.">
        <title>Genomics of Secondarily Temperate Adaptation in the Only Non-Antarctic Icefish.</title>
        <authorList>
            <person name="Rivera-Colon A.G."/>
            <person name="Rayamajhi N."/>
            <person name="Minhas B.F."/>
            <person name="Madrigal G."/>
            <person name="Bilyk K.T."/>
            <person name="Yoon V."/>
            <person name="Hune M."/>
            <person name="Gregory S."/>
            <person name="Cheng C.H.C."/>
            <person name="Catchen J.M."/>
        </authorList>
    </citation>
    <scope>NUCLEOTIDE SEQUENCE [LARGE SCALE GENOMIC DNA]</scope>
    <source>
        <strain evidence="1">JC2023a</strain>
    </source>
</reference>
<dbReference type="Proteomes" id="UP001335648">
    <property type="component" value="Unassembled WGS sequence"/>
</dbReference>
<proteinExistence type="predicted"/>
<dbReference type="AlphaFoldDB" id="A0AAN8D3F3"/>
<sequence>MVSPAEDVLELYYMEDEEDTSEFLLSDSDEQEDDIFMSSAMAAKPGAMAALPGDSTPASPCLSRASDLQAACQRTASRLDIPWPEMAKETSRSRYEGKHFPQTTRTKRQLLPVFPEMLDEVSVSWRDRPFSNKAPIQGASSLDCDGMERLGLLRILPMEPLVAAHLLPRMGPSPSRNPTLPAKTD</sequence>
<protein>
    <submittedName>
        <fullName evidence="1">Uncharacterized protein</fullName>
    </submittedName>
</protein>
<evidence type="ECO:0000313" key="1">
    <source>
        <dbReference type="EMBL" id="KAK5915875.1"/>
    </source>
</evidence>